<dbReference type="Proteomes" id="UP001445076">
    <property type="component" value="Unassembled WGS sequence"/>
</dbReference>
<reference evidence="3 4" key="1">
    <citation type="journal article" date="2024" name="BMC Genomics">
        <title>Genome assembly of redclaw crayfish (Cherax quadricarinatus) provides insights into its immune adaptation and hypoxia tolerance.</title>
        <authorList>
            <person name="Liu Z."/>
            <person name="Zheng J."/>
            <person name="Li H."/>
            <person name="Fang K."/>
            <person name="Wang S."/>
            <person name="He J."/>
            <person name="Zhou D."/>
            <person name="Weng S."/>
            <person name="Chi M."/>
            <person name="Gu Z."/>
            <person name="He J."/>
            <person name="Li F."/>
            <person name="Wang M."/>
        </authorList>
    </citation>
    <scope>NUCLEOTIDE SEQUENCE [LARGE SCALE GENOMIC DNA]</scope>
    <source>
        <strain evidence="3">ZL_2023a</strain>
    </source>
</reference>
<evidence type="ECO:0000313" key="3">
    <source>
        <dbReference type="EMBL" id="KAK8727071.1"/>
    </source>
</evidence>
<evidence type="ECO:0000313" key="4">
    <source>
        <dbReference type="Proteomes" id="UP001445076"/>
    </source>
</evidence>
<dbReference type="InterPro" id="IPR029684">
    <property type="entry name" value="Schlafen"/>
</dbReference>
<dbReference type="PANTHER" id="PTHR12155">
    <property type="entry name" value="SCHLAFEN"/>
    <property type="match status" value="1"/>
</dbReference>
<sequence>ALHNWELSINVRLPLKMESREKYSKDTYYVLGQTISHEEDLLHEFKGHRNISIHDIPSHALASAGAKERTRNAVSVSIGGMLNSGHGGTIYLGVADNGQVKGMTLTRYQKDHIEVSLSWTLGRYTPPVPESRYSVIFVPVISNKNQTLPQKIDEFVDPKRRSQLHHVAQSNYCWCDTDAKARKDIGKLPMAYVVEIHVHPWEPHRFKVSTDPLDTLSSFLPPLHLTEASACFFRQSCRQLRLCLEDVRRLLVHRVQEHYTLKVEALQNEYKALQCLAQKHSIKILPPVHHNTDDRGTKR</sequence>
<dbReference type="EMBL" id="JARKIK010000077">
    <property type="protein sequence ID" value="KAK8727071.1"/>
    <property type="molecule type" value="Genomic_DNA"/>
</dbReference>
<dbReference type="PANTHER" id="PTHR12155:SF41">
    <property type="entry name" value="SCHLAFEN ALBA-2 DOMAIN-CONTAINING PROTEIN"/>
    <property type="match status" value="1"/>
</dbReference>
<feature type="non-terminal residue" evidence="3">
    <location>
        <position position="1"/>
    </location>
</feature>
<feature type="coiled-coil region" evidence="1">
    <location>
        <begin position="256"/>
        <end position="283"/>
    </location>
</feature>
<name>A0AAW0WJ12_CHEQU</name>
<comment type="caution">
    <text evidence="3">The sequence shown here is derived from an EMBL/GenBank/DDBJ whole genome shotgun (WGS) entry which is preliminary data.</text>
</comment>
<evidence type="ECO:0000259" key="2">
    <source>
        <dbReference type="Pfam" id="PF04326"/>
    </source>
</evidence>
<evidence type="ECO:0000256" key="1">
    <source>
        <dbReference type="SAM" id="Coils"/>
    </source>
</evidence>
<proteinExistence type="predicted"/>
<dbReference type="InterPro" id="IPR007421">
    <property type="entry name" value="Schlafen_AlbA_2_dom"/>
</dbReference>
<dbReference type="Pfam" id="PF04326">
    <property type="entry name" value="SLFN_AlbA_2"/>
    <property type="match status" value="1"/>
</dbReference>
<protein>
    <recommendedName>
        <fullName evidence="2">Schlafen AlbA-2 domain-containing protein</fullName>
    </recommendedName>
</protein>
<keyword evidence="1" id="KW-0175">Coiled coil</keyword>
<accession>A0AAW0WJ12</accession>
<gene>
    <name evidence="3" type="ORF">OTU49_009924</name>
</gene>
<dbReference type="AlphaFoldDB" id="A0AAW0WJ12"/>
<organism evidence="3 4">
    <name type="scientific">Cherax quadricarinatus</name>
    <name type="common">Australian red claw crayfish</name>
    <dbReference type="NCBI Taxonomy" id="27406"/>
    <lineage>
        <taxon>Eukaryota</taxon>
        <taxon>Metazoa</taxon>
        <taxon>Ecdysozoa</taxon>
        <taxon>Arthropoda</taxon>
        <taxon>Crustacea</taxon>
        <taxon>Multicrustacea</taxon>
        <taxon>Malacostraca</taxon>
        <taxon>Eumalacostraca</taxon>
        <taxon>Eucarida</taxon>
        <taxon>Decapoda</taxon>
        <taxon>Pleocyemata</taxon>
        <taxon>Astacidea</taxon>
        <taxon>Parastacoidea</taxon>
        <taxon>Parastacidae</taxon>
        <taxon>Cherax</taxon>
    </lineage>
</organism>
<feature type="domain" description="Schlafen AlbA-2" evidence="2">
    <location>
        <begin position="74"/>
        <end position="136"/>
    </location>
</feature>
<keyword evidence="4" id="KW-1185">Reference proteome</keyword>